<organism evidence="2 3">
    <name type="scientific">Paenibacillus spiritus</name>
    <dbReference type="NCBI Taxonomy" id="2496557"/>
    <lineage>
        <taxon>Bacteria</taxon>
        <taxon>Bacillati</taxon>
        <taxon>Bacillota</taxon>
        <taxon>Bacilli</taxon>
        <taxon>Bacillales</taxon>
        <taxon>Paenibacillaceae</taxon>
        <taxon>Paenibacillus</taxon>
    </lineage>
</organism>
<dbReference type="RefSeq" id="WP_150458431.1">
    <property type="nucleotide sequence ID" value="NZ_VYKK01000015.1"/>
</dbReference>
<protein>
    <submittedName>
        <fullName evidence="2">Conjugal transfer protein TraX</fullName>
    </submittedName>
</protein>
<dbReference type="InterPro" id="IPR008875">
    <property type="entry name" value="TraX"/>
</dbReference>
<feature type="transmembrane region" description="Helical" evidence="1">
    <location>
        <begin position="76"/>
        <end position="93"/>
    </location>
</feature>
<dbReference type="Proteomes" id="UP000367750">
    <property type="component" value="Unassembled WGS sequence"/>
</dbReference>
<dbReference type="OrthoDB" id="9781069at2"/>
<accession>A0A5J5G8P1</accession>
<evidence type="ECO:0000313" key="2">
    <source>
        <dbReference type="EMBL" id="KAA9004077.1"/>
    </source>
</evidence>
<evidence type="ECO:0000256" key="1">
    <source>
        <dbReference type="SAM" id="Phobius"/>
    </source>
</evidence>
<dbReference type="EMBL" id="VYKK01000015">
    <property type="protein sequence ID" value="KAA9004077.1"/>
    <property type="molecule type" value="Genomic_DNA"/>
</dbReference>
<keyword evidence="1" id="KW-0472">Membrane</keyword>
<keyword evidence="1" id="KW-0812">Transmembrane</keyword>
<name>A0A5J5G8P1_9BACL</name>
<sequence length="223" mass="25197">MQIIAMLTMLIDHIGLIFYPGEPGWREVGRLAFPIYCYALVQGHLHTSSRPRYWLRLLLIALLAQIPYQLALVPGGLNVVFTLLASGLVLALLDTLPPSPWLGLGIIAAACWLMDLLPMDYNAYGLLLVLVYRYFRGYWLIAAHLGLNLVYFLLGWHGQMLSLVPTLAMVLAPSAWSRLEGWRVPRGVWWSFYPVHLLLLAGAKAASGRPLPELEWPHELLFW</sequence>
<dbReference type="Pfam" id="PF05857">
    <property type="entry name" value="TraX"/>
    <property type="match status" value="1"/>
</dbReference>
<proteinExistence type="predicted"/>
<keyword evidence="3" id="KW-1185">Reference proteome</keyword>
<gene>
    <name evidence="2" type="ORF">F4V43_11775</name>
</gene>
<feature type="transmembrane region" description="Helical" evidence="1">
    <location>
        <begin position="137"/>
        <end position="154"/>
    </location>
</feature>
<feature type="transmembrane region" description="Helical" evidence="1">
    <location>
        <begin position="100"/>
        <end position="117"/>
    </location>
</feature>
<comment type="caution">
    <text evidence="2">The sequence shown here is derived from an EMBL/GenBank/DDBJ whole genome shotgun (WGS) entry which is preliminary data.</text>
</comment>
<keyword evidence="1" id="KW-1133">Transmembrane helix</keyword>
<evidence type="ECO:0000313" key="3">
    <source>
        <dbReference type="Proteomes" id="UP000367750"/>
    </source>
</evidence>
<dbReference type="AlphaFoldDB" id="A0A5J5G8P1"/>
<reference evidence="2 3" key="1">
    <citation type="submission" date="2019-09" db="EMBL/GenBank/DDBJ databases">
        <title>Bacillus ochoae sp. nov., Paenibacillus whitsoniae sp. nov., Paenibacillus spiritus sp. nov. Isolated from the Mars Exploration Rover during spacecraft assembly.</title>
        <authorList>
            <person name="Seuylemezian A."/>
            <person name="Vaishampayan P."/>
        </authorList>
    </citation>
    <scope>NUCLEOTIDE SEQUENCE [LARGE SCALE GENOMIC DNA]</scope>
    <source>
        <strain evidence="2 3">MER_111</strain>
    </source>
</reference>